<dbReference type="STRING" id="551996.SAMN05192573_102420"/>
<protein>
    <recommendedName>
        <fullName evidence="6">DUF1735 domain-containing protein</fullName>
    </recommendedName>
</protein>
<evidence type="ECO:0008006" key="6">
    <source>
        <dbReference type="Google" id="ProtNLM"/>
    </source>
</evidence>
<evidence type="ECO:0000313" key="4">
    <source>
        <dbReference type="EMBL" id="SDG16644.1"/>
    </source>
</evidence>
<keyword evidence="5" id="KW-1185">Reference proteome</keyword>
<proteinExistence type="predicted"/>
<evidence type="ECO:0000256" key="1">
    <source>
        <dbReference type="SAM" id="SignalP"/>
    </source>
</evidence>
<dbReference type="Proteomes" id="UP000199705">
    <property type="component" value="Unassembled WGS sequence"/>
</dbReference>
<reference evidence="5" key="1">
    <citation type="submission" date="2016-10" db="EMBL/GenBank/DDBJ databases">
        <authorList>
            <person name="Varghese N."/>
            <person name="Submissions S."/>
        </authorList>
    </citation>
    <scope>NUCLEOTIDE SEQUENCE [LARGE SCALE GENOMIC DNA]</scope>
    <source>
        <strain evidence="5">Gh-67</strain>
    </source>
</reference>
<dbReference type="Gene3D" id="2.60.40.1740">
    <property type="entry name" value="hypothetical protein (bacova_03559)"/>
    <property type="match status" value="1"/>
</dbReference>
<sequence>MKKILVKYYPVLMALVVLISSCSKNDDNYDYRKMPTSVELPIAAHAGPASFDNGGFKYKISESISAQPQSLSTTVLLSAVKPLTKALTVTLQVDMNAVTSLNAAHRALFVADSTEAVKNGTDLPDRNSAQYATFVPLPSSAYNVPASTVTIGAGLLSANHNINLITSGLSLSTNYMLPLSITDAQGQAINYYKTVYYIIGIKSQYEGTYTANGSIAFPDPSINRSWTNRTKTLTTINGTTVRSEAADLSGSNYYMYLTVNADNSVTVKSAPEAANQTIQNNGVCMYDPVTKTFRLNYKYVGGTGDRRISESIKLN</sequence>
<dbReference type="EMBL" id="FNCG01000002">
    <property type="protein sequence ID" value="SDG16644.1"/>
    <property type="molecule type" value="Genomic_DNA"/>
</dbReference>
<evidence type="ECO:0000313" key="5">
    <source>
        <dbReference type="Proteomes" id="UP000199705"/>
    </source>
</evidence>
<dbReference type="InterPro" id="IPR013728">
    <property type="entry name" value="BT_3987-like_N"/>
</dbReference>
<keyword evidence="1" id="KW-0732">Signal</keyword>
<accession>A0A1G7S115</accession>
<feature type="chain" id="PRO_5011483747" description="DUF1735 domain-containing protein" evidence="1">
    <location>
        <begin position="26"/>
        <end position="315"/>
    </location>
</feature>
<feature type="domain" description="BT-3987-like N-terminal" evidence="2">
    <location>
        <begin position="59"/>
        <end position="187"/>
    </location>
</feature>
<dbReference type="AlphaFoldDB" id="A0A1G7S115"/>
<name>A0A1G7S115_9SPHI</name>
<dbReference type="PROSITE" id="PS51257">
    <property type="entry name" value="PROKAR_LIPOPROTEIN"/>
    <property type="match status" value="1"/>
</dbReference>
<feature type="signal peptide" evidence="1">
    <location>
        <begin position="1"/>
        <end position="25"/>
    </location>
</feature>
<dbReference type="Pfam" id="PF08522">
    <property type="entry name" value="BT_3987-like_N"/>
    <property type="match status" value="1"/>
</dbReference>
<dbReference type="RefSeq" id="WP_091163297.1">
    <property type="nucleotide sequence ID" value="NZ_FNCG01000002.1"/>
</dbReference>
<evidence type="ECO:0000259" key="2">
    <source>
        <dbReference type="Pfam" id="PF08522"/>
    </source>
</evidence>
<organism evidence="4 5">
    <name type="scientific">Mucilaginibacter gossypii</name>
    <dbReference type="NCBI Taxonomy" id="551996"/>
    <lineage>
        <taxon>Bacteria</taxon>
        <taxon>Pseudomonadati</taxon>
        <taxon>Bacteroidota</taxon>
        <taxon>Sphingobacteriia</taxon>
        <taxon>Sphingobacteriales</taxon>
        <taxon>Sphingobacteriaceae</taxon>
        <taxon>Mucilaginibacter</taxon>
    </lineage>
</organism>
<gene>
    <name evidence="4" type="ORF">SAMN05192573_102420</name>
</gene>
<dbReference type="Pfam" id="PF14274">
    <property type="entry name" value="BT_3044-like_C"/>
    <property type="match status" value="1"/>
</dbReference>
<dbReference type="InterPro" id="IPR025371">
    <property type="entry name" value="BT_3044-like_C"/>
</dbReference>
<evidence type="ECO:0000259" key="3">
    <source>
        <dbReference type="Pfam" id="PF14274"/>
    </source>
</evidence>
<feature type="domain" description="BT-3044-like C-terminal" evidence="3">
    <location>
        <begin position="198"/>
        <end position="308"/>
    </location>
</feature>